<evidence type="ECO:0000313" key="8">
    <source>
        <dbReference type="EMBL" id="MBB6508750.1"/>
    </source>
</evidence>
<comment type="caution">
    <text evidence="8">The sequence shown here is derived from an EMBL/GenBank/DDBJ whole genome shotgun (WGS) entry which is preliminary data.</text>
</comment>
<accession>A0A7X0JJH3</accession>
<dbReference type="Proteomes" id="UP000585437">
    <property type="component" value="Unassembled WGS sequence"/>
</dbReference>
<evidence type="ECO:0000256" key="6">
    <source>
        <dbReference type="SAM" id="Phobius"/>
    </source>
</evidence>
<dbReference type="PIRSF" id="PIRSF031802">
    <property type="entry name" value="UCP031802"/>
    <property type="match status" value="1"/>
</dbReference>
<evidence type="ECO:0000313" key="9">
    <source>
        <dbReference type="Proteomes" id="UP000585437"/>
    </source>
</evidence>
<evidence type="ECO:0000256" key="1">
    <source>
        <dbReference type="ARBA" id="ARBA00004370"/>
    </source>
</evidence>
<sequence length="541" mass="59335">MIIRLFIFLLVVLGLGWGFSWIADRPGLISITWQDHLIETSIMVAATMVVALIAAVMIVWWVIGVIWTSPLSVRRYFRTRKRDRGYQALSTGLIAAGAGNAVLARKMSIRTRGLLSADQEPLIHLLEAQAALIEGRHADARAKFEQMAEDPETRELGLRGLYMEARRLGANEAARQYAEKAVEHAPYLPWAAQATLESRSQSGRWDEAIQLLDQQRAASVLERGEAERLKAILLTAKAGERLEGDPNGAREDAKAALKLAKGLVPAAIIAAKAYLREDNIRKAASILESAWKIEPHPDLGRTYVRARSGDSTLDRLKRAEKLEALRPNNIESLLVVAQAALDAQQFPKARAKAEAAARMQSREAAYLLLADIEEAETGDQGRVRHWMAQALRAGRDPAWVADGIVSDKWLPLSPVTGRLDAFEWKVPFGQIEGPVEDGTLAADEAIATLPAITIREDVTPAVETPENESINQVVADMQPVVVPQEDLAVAAKTPTATNVTAEQPPEAEKQDEPVPFFGRPPDDPGVKDASAEKSPTRLRLY</sequence>
<dbReference type="InterPro" id="IPR016982">
    <property type="entry name" value="Mms48"/>
</dbReference>
<dbReference type="SUPFAM" id="SSF48452">
    <property type="entry name" value="TPR-like"/>
    <property type="match status" value="2"/>
</dbReference>
<dbReference type="AlphaFoldDB" id="A0A7X0JJH3"/>
<evidence type="ECO:0000256" key="2">
    <source>
        <dbReference type="ARBA" id="ARBA00022692"/>
    </source>
</evidence>
<dbReference type="InterPro" id="IPR010817">
    <property type="entry name" value="HemY_N"/>
</dbReference>
<reference evidence="8 9" key="1">
    <citation type="submission" date="2020-08" db="EMBL/GenBank/DDBJ databases">
        <title>The Agave Microbiome: Exploring the role of microbial communities in plant adaptations to desert environments.</title>
        <authorList>
            <person name="Partida-Martinez L.P."/>
        </authorList>
    </citation>
    <scope>NUCLEOTIDE SEQUENCE [LARGE SCALE GENOMIC DNA]</scope>
    <source>
        <strain evidence="8 9">AS3.12</strain>
    </source>
</reference>
<evidence type="ECO:0000259" key="7">
    <source>
        <dbReference type="Pfam" id="PF07219"/>
    </source>
</evidence>
<dbReference type="Pfam" id="PF07219">
    <property type="entry name" value="HemY_N"/>
    <property type="match status" value="1"/>
</dbReference>
<keyword evidence="3 6" id="KW-1133">Transmembrane helix</keyword>
<proteinExistence type="predicted"/>
<comment type="subcellular location">
    <subcellularLocation>
        <location evidence="1">Membrane</location>
    </subcellularLocation>
</comment>
<organism evidence="8 9">
    <name type="scientific">Rhizobium soli</name>
    <dbReference type="NCBI Taxonomy" id="424798"/>
    <lineage>
        <taxon>Bacteria</taxon>
        <taxon>Pseudomonadati</taxon>
        <taxon>Pseudomonadota</taxon>
        <taxon>Alphaproteobacteria</taxon>
        <taxon>Hyphomicrobiales</taxon>
        <taxon>Rhizobiaceae</taxon>
        <taxon>Rhizobium/Agrobacterium group</taxon>
        <taxon>Rhizobium</taxon>
    </lineage>
</organism>
<protein>
    <submittedName>
        <fullName evidence="8">HemY protein</fullName>
    </submittedName>
</protein>
<feature type="region of interest" description="Disordered" evidence="5">
    <location>
        <begin position="489"/>
        <end position="541"/>
    </location>
</feature>
<dbReference type="EMBL" id="JACHBU010000003">
    <property type="protein sequence ID" value="MBB6508750.1"/>
    <property type="molecule type" value="Genomic_DNA"/>
</dbReference>
<feature type="transmembrane region" description="Helical" evidence="6">
    <location>
        <begin position="88"/>
        <end position="104"/>
    </location>
</feature>
<gene>
    <name evidence="8" type="ORF">F4695_002099</name>
</gene>
<evidence type="ECO:0000256" key="3">
    <source>
        <dbReference type="ARBA" id="ARBA00022989"/>
    </source>
</evidence>
<evidence type="ECO:0000256" key="4">
    <source>
        <dbReference type="ARBA" id="ARBA00023136"/>
    </source>
</evidence>
<keyword evidence="9" id="KW-1185">Reference proteome</keyword>
<evidence type="ECO:0000256" key="5">
    <source>
        <dbReference type="SAM" id="MobiDB-lite"/>
    </source>
</evidence>
<feature type="compositionally biased region" description="Basic and acidic residues" evidence="5">
    <location>
        <begin position="520"/>
        <end position="535"/>
    </location>
</feature>
<feature type="transmembrane region" description="Helical" evidence="6">
    <location>
        <begin position="42"/>
        <end position="67"/>
    </location>
</feature>
<dbReference type="RefSeq" id="WP_184654601.1">
    <property type="nucleotide sequence ID" value="NZ_JACHBU010000003.1"/>
</dbReference>
<feature type="domain" description="HemY N-terminal" evidence="7">
    <location>
        <begin position="27"/>
        <end position="134"/>
    </location>
</feature>
<dbReference type="Gene3D" id="1.25.40.10">
    <property type="entry name" value="Tetratricopeptide repeat domain"/>
    <property type="match status" value="1"/>
</dbReference>
<keyword evidence="4 6" id="KW-0472">Membrane</keyword>
<dbReference type="GO" id="GO:0016020">
    <property type="term" value="C:membrane"/>
    <property type="evidence" value="ECO:0007669"/>
    <property type="project" value="UniProtKB-SubCell"/>
</dbReference>
<keyword evidence="2 6" id="KW-0812">Transmembrane</keyword>
<name>A0A7X0JJH3_9HYPH</name>
<dbReference type="InterPro" id="IPR011990">
    <property type="entry name" value="TPR-like_helical_dom_sf"/>
</dbReference>